<name>A0A193G5U8_9BORD</name>
<accession>A0A193G5U8</accession>
<keyword evidence="3" id="KW-0812">Transmembrane</keyword>
<dbReference type="EMBL" id="CP016171">
    <property type="protein sequence ID" value="ANN75073.1"/>
    <property type="molecule type" value="Genomic_DNA"/>
</dbReference>
<evidence type="ECO:0000313" key="6">
    <source>
        <dbReference type="EMBL" id="ANN75073.1"/>
    </source>
</evidence>
<dbReference type="PANTHER" id="PTHR39583:SF2">
    <property type="entry name" value="TYPE II SECRETION SYSTEM PROTEIN J"/>
    <property type="match status" value="1"/>
</dbReference>
<keyword evidence="2" id="KW-0488">Methylation</keyword>
<protein>
    <recommendedName>
        <fullName evidence="8">General secretion pathway protein GspJ</fullName>
    </recommendedName>
</protein>
<evidence type="ECO:0008006" key="8">
    <source>
        <dbReference type="Google" id="ProtNLM"/>
    </source>
</evidence>
<gene>
    <name evidence="6" type="ORF">BAU08_25850</name>
</gene>
<evidence type="ECO:0000256" key="2">
    <source>
        <dbReference type="ARBA" id="ARBA00022481"/>
    </source>
</evidence>
<proteinExistence type="predicted"/>
<dbReference type="PANTHER" id="PTHR39583">
    <property type="entry name" value="TYPE II SECRETION SYSTEM PROTEIN J-RELATED"/>
    <property type="match status" value="1"/>
</dbReference>
<dbReference type="Proteomes" id="UP000092213">
    <property type="component" value="Chromosome"/>
</dbReference>
<comment type="subcellular location">
    <subcellularLocation>
        <location evidence="1">Membrane</location>
        <topology evidence="1">Single-pass membrane protein</topology>
    </subcellularLocation>
</comment>
<organism evidence="6 7">
    <name type="scientific">Bordetella bronchialis</name>
    <dbReference type="NCBI Taxonomy" id="463025"/>
    <lineage>
        <taxon>Bacteria</taxon>
        <taxon>Pseudomonadati</taxon>
        <taxon>Pseudomonadota</taxon>
        <taxon>Betaproteobacteria</taxon>
        <taxon>Burkholderiales</taxon>
        <taxon>Alcaligenaceae</taxon>
        <taxon>Bordetella</taxon>
    </lineage>
</organism>
<keyword evidence="4" id="KW-1133">Transmembrane helix</keyword>
<dbReference type="InterPro" id="IPR051621">
    <property type="entry name" value="T2SS_protein_J"/>
</dbReference>
<reference evidence="6 7" key="1">
    <citation type="submission" date="2016-06" db="EMBL/GenBank/DDBJ databases">
        <title>Complete genome sequences of Bordetella bronchialis and Bordetella flabilis.</title>
        <authorList>
            <person name="LiPuma J.J."/>
            <person name="Spilker T."/>
        </authorList>
    </citation>
    <scope>NUCLEOTIDE SEQUENCE [LARGE SCALE GENOMIC DNA]</scope>
    <source>
        <strain evidence="6 7">AU17976</strain>
    </source>
</reference>
<evidence type="ECO:0000256" key="5">
    <source>
        <dbReference type="ARBA" id="ARBA00023136"/>
    </source>
</evidence>
<keyword evidence="5" id="KW-0472">Membrane</keyword>
<dbReference type="AlphaFoldDB" id="A0A193G5U8"/>
<dbReference type="STRING" id="463025.BAU08_25850"/>
<evidence type="ECO:0000256" key="3">
    <source>
        <dbReference type="ARBA" id="ARBA00022692"/>
    </source>
</evidence>
<evidence type="ECO:0000313" key="7">
    <source>
        <dbReference type="Proteomes" id="UP000092213"/>
    </source>
</evidence>
<dbReference type="GO" id="GO:0015628">
    <property type="term" value="P:protein secretion by the type II secretion system"/>
    <property type="evidence" value="ECO:0007669"/>
    <property type="project" value="TreeGrafter"/>
</dbReference>
<dbReference type="GO" id="GO:0016020">
    <property type="term" value="C:membrane"/>
    <property type="evidence" value="ECO:0007669"/>
    <property type="project" value="UniProtKB-SubCell"/>
</dbReference>
<evidence type="ECO:0000256" key="4">
    <source>
        <dbReference type="ARBA" id="ARBA00022989"/>
    </source>
</evidence>
<evidence type="ECO:0000256" key="1">
    <source>
        <dbReference type="ARBA" id="ARBA00004167"/>
    </source>
</evidence>
<sequence>MIEVLVAIALLAIVSVLAWRGLDSVVRTRDHVRRDAERDDALIRVLGQLQRDMQMRAPDTVLDGGTAQAVVRRILPAALRVDPARGGAQLDIVRTAAPDGRWQHVRWWRDGDALRRAAGPGAQAFPLPEAGPGADVLDGVLDFAVQAWIPGRGWIALPDNGDGEAATGLAFVLRLAAPVGSQALVYRRVVALP</sequence>